<dbReference type="AlphaFoldDB" id="A0AAV4HB78"/>
<name>A0AAV4HB78_9GAST</name>
<dbReference type="Proteomes" id="UP000762676">
    <property type="component" value="Unassembled WGS sequence"/>
</dbReference>
<dbReference type="EMBL" id="BMAT01005535">
    <property type="protein sequence ID" value="GFR95188.1"/>
    <property type="molecule type" value="Genomic_DNA"/>
</dbReference>
<organism evidence="3 4">
    <name type="scientific">Elysia marginata</name>
    <dbReference type="NCBI Taxonomy" id="1093978"/>
    <lineage>
        <taxon>Eukaryota</taxon>
        <taxon>Metazoa</taxon>
        <taxon>Spiralia</taxon>
        <taxon>Lophotrochozoa</taxon>
        <taxon>Mollusca</taxon>
        <taxon>Gastropoda</taxon>
        <taxon>Heterobranchia</taxon>
        <taxon>Euthyneura</taxon>
        <taxon>Panpulmonata</taxon>
        <taxon>Sacoglossa</taxon>
        <taxon>Placobranchoidea</taxon>
        <taxon>Plakobranchidae</taxon>
        <taxon>Elysia</taxon>
    </lineage>
</organism>
<protein>
    <submittedName>
        <fullName evidence="3">Uncharacterized protein</fullName>
    </submittedName>
</protein>
<evidence type="ECO:0000313" key="3">
    <source>
        <dbReference type="EMBL" id="GFR95188.1"/>
    </source>
</evidence>
<sequence length="244" mass="26645">MARVWTIALCVIVLLLALTLSQSEDSQGTNTGSGGRKARRESRQQQKQAQNSTDVDDNDNSSSSSNDDDGDTSGGGRRRRIRGRGAAADDDDEDDYVFSWQQDVGADKTVTKTVEISKEGGIIIIKSKDEDLDDLGFVESVTSYDYTRELSVVAIQPKGRHPCFLTEETLSYTELLEGVKQLRGTVANRSEAIIFDGTGAPLSREDESMIFTSNPQLKQTCGRGNVVVLAELGGKLPFIFSLLR</sequence>
<proteinExistence type="predicted"/>
<keyword evidence="4" id="KW-1185">Reference proteome</keyword>
<keyword evidence="2" id="KW-0732">Signal</keyword>
<comment type="caution">
    <text evidence="3">The sequence shown here is derived from an EMBL/GenBank/DDBJ whole genome shotgun (WGS) entry which is preliminary data.</text>
</comment>
<feature type="region of interest" description="Disordered" evidence="1">
    <location>
        <begin position="24"/>
        <end position="91"/>
    </location>
</feature>
<feature type="signal peptide" evidence="2">
    <location>
        <begin position="1"/>
        <end position="23"/>
    </location>
</feature>
<accession>A0AAV4HB78</accession>
<evidence type="ECO:0000313" key="4">
    <source>
        <dbReference type="Proteomes" id="UP000762676"/>
    </source>
</evidence>
<feature type="chain" id="PRO_5043898741" evidence="2">
    <location>
        <begin position="24"/>
        <end position="244"/>
    </location>
</feature>
<evidence type="ECO:0000256" key="1">
    <source>
        <dbReference type="SAM" id="MobiDB-lite"/>
    </source>
</evidence>
<reference evidence="3 4" key="1">
    <citation type="journal article" date="2021" name="Elife">
        <title>Chloroplast acquisition without the gene transfer in kleptoplastic sea slugs, Plakobranchus ocellatus.</title>
        <authorList>
            <person name="Maeda T."/>
            <person name="Takahashi S."/>
            <person name="Yoshida T."/>
            <person name="Shimamura S."/>
            <person name="Takaki Y."/>
            <person name="Nagai Y."/>
            <person name="Toyoda A."/>
            <person name="Suzuki Y."/>
            <person name="Arimoto A."/>
            <person name="Ishii H."/>
            <person name="Satoh N."/>
            <person name="Nishiyama T."/>
            <person name="Hasebe M."/>
            <person name="Maruyama T."/>
            <person name="Minagawa J."/>
            <person name="Obokata J."/>
            <person name="Shigenobu S."/>
        </authorList>
    </citation>
    <scope>NUCLEOTIDE SEQUENCE [LARGE SCALE GENOMIC DNA]</scope>
</reference>
<evidence type="ECO:0000256" key="2">
    <source>
        <dbReference type="SAM" id="SignalP"/>
    </source>
</evidence>
<gene>
    <name evidence="3" type="ORF">ElyMa_002687000</name>
</gene>